<protein>
    <submittedName>
        <fullName evidence="2">Uncharacterized protein</fullName>
    </submittedName>
</protein>
<dbReference type="EMBL" id="JAFCLK010000002">
    <property type="protein sequence ID" value="MBR1134588.1"/>
    <property type="molecule type" value="Genomic_DNA"/>
</dbReference>
<evidence type="ECO:0000256" key="1">
    <source>
        <dbReference type="SAM" id="MobiDB-lite"/>
    </source>
</evidence>
<organism evidence="2 3">
    <name type="scientific">Bradyrhizobium denitrificans</name>
    <dbReference type="NCBI Taxonomy" id="2734912"/>
    <lineage>
        <taxon>Bacteria</taxon>
        <taxon>Pseudomonadati</taxon>
        <taxon>Pseudomonadota</taxon>
        <taxon>Alphaproteobacteria</taxon>
        <taxon>Hyphomicrobiales</taxon>
        <taxon>Nitrobacteraceae</taxon>
        <taxon>Bradyrhizobium</taxon>
    </lineage>
</organism>
<keyword evidence="3" id="KW-1185">Reference proteome</keyword>
<gene>
    <name evidence="2" type="ORF">JQ619_02280</name>
</gene>
<sequence length="50" mass="5314">MKMDGSGKACYQRQSGGGFVVFFPGGLSPSPLGLPSDDGITQEITQEHER</sequence>
<feature type="region of interest" description="Disordered" evidence="1">
    <location>
        <begin position="30"/>
        <end position="50"/>
    </location>
</feature>
<dbReference type="Proteomes" id="UP001314635">
    <property type="component" value="Unassembled WGS sequence"/>
</dbReference>
<dbReference type="RefSeq" id="WP_168167911.1">
    <property type="nucleotide sequence ID" value="NZ_JABFDP010000005.1"/>
</dbReference>
<reference evidence="3" key="1">
    <citation type="journal article" date="2021" name="ISME J.">
        <title>Evolutionary origin and ecological implication of a unique nif island in free-living Bradyrhizobium lineages.</title>
        <authorList>
            <person name="Tao J."/>
        </authorList>
    </citation>
    <scope>NUCLEOTIDE SEQUENCE [LARGE SCALE GENOMIC DNA]</scope>
    <source>
        <strain evidence="3">SZCCT0094</strain>
    </source>
</reference>
<accession>A0ABS5FZY3</accession>
<evidence type="ECO:0000313" key="2">
    <source>
        <dbReference type="EMBL" id="MBR1134588.1"/>
    </source>
</evidence>
<name>A0ABS5FZY3_9BRAD</name>
<comment type="caution">
    <text evidence="2">The sequence shown here is derived from an EMBL/GenBank/DDBJ whole genome shotgun (WGS) entry which is preliminary data.</text>
</comment>
<proteinExistence type="predicted"/>
<evidence type="ECO:0000313" key="3">
    <source>
        <dbReference type="Proteomes" id="UP001314635"/>
    </source>
</evidence>